<proteinExistence type="predicted"/>
<dbReference type="EMBL" id="JAPUAV010000008">
    <property type="protein sequence ID" value="MCZ2572379.1"/>
    <property type="molecule type" value="Genomic_DNA"/>
</dbReference>
<protein>
    <submittedName>
        <fullName evidence="1">Uncharacterized protein</fullName>
    </submittedName>
</protein>
<dbReference type="AlphaFoldDB" id="A0A9Q4ISI6"/>
<reference evidence="1" key="1">
    <citation type="submission" date="2022-12" db="EMBL/GenBank/DDBJ databases">
        <title>Development of a Multilocus Sequence Typing Scheme for Bacteroides fragilis Based on Whole Genome Sequencing Data and Clinical Application.</title>
        <authorList>
            <person name="Nielsen F.D."/>
            <person name="Justesen U.S."/>
        </authorList>
    </citation>
    <scope>NUCLEOTIDE SEQUENCE</scope>
    <source>
        <strain evidence="1">BF_BC_VIB_DK_2012_57</strain>
    </source>
</reference>
<dbReference type="RefSeq" id="WP_269096010.1">
    <property type="nucleotide sequence ID" value="NZ_JAPUAV010000008.1"/>
</dbReference>
<evidence type="ECO:0000313" key="1">
    <source>
        <dbReference type="EMBL" id="MCZ2572379.1"/>
    </source>
</evidence>
<sequence length="77" mass="8812">WPCYATGVSPPNQNEYTCLSVPSYTNNIYPTNISFKKELSKHTAKEIKGRNGSESRATTKQSLCFLDYTPIYSFYFI</sequence>
<comment type="caution">
    <text evidence="1">The sequence shown here is derived from an EMBL/GenBank/DDBJ whole genome shotgun (WGS) entry which is preliminary data.</text>
</comment>
<name>A0A9Q4ISI6_BACFG</name>
<evidence type="ECO:0000313" key="2">
    <source>
        <dbReference type="Proteomes" id="UP001078742"/>
    </source>
</evidence>
<accession>A0A9Q4ISI6</accession>
<dbReference type="Proteomes" id="UP001078742">
    <property type="component" value="Unassembled WGS sequence"/>
</dbReference>
<feature type="non-terminal residue" evidence="1">
    <location>
        <position position="1"/>
    </location>
</feature>
<organism evidence="1 2">
    <name type="scientific">Bacteroides fragilis</name>
    <dbReference type="NCBI Taxonomy" id="817"/>
    <lineage>
        <taxon>Bacteria</taxon>
        <taxon>Pseudomonadati</taxon>
        <taxon>Bacteroidota</taxon>
        <taxon>Bacteroidia</taxon>
        <taxon>Bacteroidales</taxon>
        <taxon>Bacteroidaceae</taxon>
        <taxon>Bacteroides</taxon>
    </lineage>
</organism>
<gene>
    <name evidence="1" type="ORF">O1420_13345</name>
</gene>